<protein>
    <submittedName>
        <fullName evidence="2">Uncharacterized protein</fullName>
    </submittedName>
</protein>
<proteinExistence type="predicted"/>
<evidence type="ECO:0000256" key="1">
    <source>
        <dbReference type="SAM" id="Phobius"/>
    </source>
</evidence>
<reference evidence="2 3" key="1">
    <citation type="submission" date="2024-04" db="EMBL/GenBank/DDBJ databases">
        <authorList>
            <person name="Waldvogel A.-M."/>
            <person name="Schoenle A."/>
        </authorList>
    </citation>
    <scope>NUCLEOTIDE SEQUENCE [LARGE SCALE GENOMIC DNA]</scope>
</reference>
<sequence length="97" mass="11218">MSPNDSSPKRHQSWQFDRQNPGCCATQLMLAGWISCPYALGRCFILTGGSFCLIFCAEGRAASRHRPHSWWYQQFVFMGFPWFLPVHLFIFVQVARS</sequence>
<accession>A0AAV2JQU9</accession>
<keyword evidence="1" id="KW-0472">Membrane</keyword>
<feature type="transmembrane region" description="Helical" evidence="1">
    <location>
        <begin position="69"/>
        <end position="92"/>
    </location>
</feature>
<organism evidence="2 3">
    <name type="scientific">Knipowitschia caucasica</name>
    <name type="common">Caucasian dwarf goby</name>
    <name type="synonym">Pomatoschistus caucasicus</name>
    <dbReference type="NCBI Taxonomy" id="637954"/>
    <lineage>
        <taxon>Eukaryota</taxon>
        <taxon>Metazoa</taxon>
        <taxon>Chordata</taxon>
        <taxon>Craniata</taxon>
        <taxon>Vertebrata</taxon>
        <taxon>Euteleostomi</taxon>
        <taxon>Actinopterygii</taxon>
        <taxon>Neopterygii</taxon>
        <taxon>Teleostei</taxon>
        <taxon>Neoteleostei</taxon>
        <taxon>Acanthomorphata</taxon>
        <taxon>Gobiaria</taxon>
        <taxon>Gobiiformes</taxon>
        <taxon>Gobioidei</taxon>
        <taxon>Gobiidae</taxon>
        <taxon>Gobiinae</taxon>
        <taxon>Knipowitschia</taxon>
    </lineage>
</organism>
<dbReference type="EMBL" id="OZ035835">
    <property type="protein sequence ID" value="CAL1577704.1"/>
    <property type="molecule type" value="Genomic_DNA"/>
</dbReference>
<feature type="transmembrane region" description="Helical" evidence="1">
    <location>
        <begin position="38"/>
        <end position="57"/>
    </location>
</feature>
<keyword evidence="1" id="KW-1133">Transmembrane helix</keyword>
<gene>
    <name evidence="2" type="ORF">KC01_LOCUS9011</name>
</gene>
<evidence type="ECO:0000313" key="3">
    <source>
        <dbReference type="Proteomes" id="UP001497482"/>
    </source>
</evidence>
<evidence type="ECO:0000313" key="2">
    <source>
        <dbReference type="EMBL" id="CAL1577704.1"/>
    </source>
</evidence>
<dbReference type="Proteomes" id="UP001497482">
    <property type="component" value="Chromosome 13"/>
</dbReference>
<keyword evidence="1" id="KW-0812">Transmembrane</keyword>
<keyword evidence="3" id="KW-1185">Reference proteome</keyword>
<name>A0AAV2JQU9_KNICA</name>
<dbReference type="AlphaFoldDB" id="A0AAV2JQU9"/>